<keyword evidence="5" id="KW-0732">Signal</keyword>
<keyword evidence="7" id="KW-1185">Reference proteome</keyword>
<dbReference type="InterPro" id="IPR010829">
    <property type="entry name" value="Cerato-platanin"/>
</dbReference>
<reference evidence="6 7" key="1">
    <citation type="journal article" date="2019" name="Nat. Ecol. Evol.">
        <title>Megaphylogeny resolves global patterns of mushroom evolution.</title>
        <authorList>
            <person name="Varga T."/>
            <person name="Krizsan K."/>
            <person name="Foldi C."/>
            <person name="Dima B."/>
            <person name="Sanchez-Garcia M."/>
            <person name="Sanchez-Ramirez S."/>
            <person name="Szollosi G.J."/>
            <person name="Szarkandi J.G."/>
            <person name="Papp V."/>
            <person name="Albert L."/>
            <person name="Andreopoulos W."/>
            <person name="Angelini C."/>
            <person name="Antonin V."/>
            <person name="Barry K.W."/>
            <person name="Bougher N.L."/>
            <person name="Buchanan P."/>
            <person name="Buyck B."/>
            <person name="Bense V."/>
            <person name="Catcheside P."/>
            <person name="Chovatia M."/>
            <person name="Cooper J."/>
            <person name="Damon W."/>
            <person name="Desjardin D."/>
            <person name="Finy P."/>
            <person name="Geml J."/>
            <person name="Haridas S."/>
            <person name="Hughes K."/>
            <person name="Justo A."/>
            <person name="Karasinski D."/>
            <person name="Kautmanova I."/>
            <person name="Kiss B."/>
            <person name="Kocsube S."/>
            <person name="Kotiranta H."/>
            <person name="LaButti K.M."/>
            <person name="Lechner B.E."/>
            <person name="Liimatainen K."/>
            <person name="Lipzen A."/>
            <person name="Lukacs Z."/>
            <person name="Mihaltcheva S."/>
            <person name="Morgado L.N."/>
            <person name="Niskanen T."/>
            <person name="Noordeloos M.E."/>
            <person name="Ohm R.A."/>
            <person name="Ortiz-Santana B."/>
            <person name="Ovrebo C."/>
            <person name="Racz N."/>
            <person name="Riley R."/>
            <person name="Savchenko A."/>
            <person name="Shiryaev A."/>
            <person name="Soop K."/>
            <person name="Spirin V."/>
            <person name="Szebenyi C."/>
            <person name="Tomsovsky M."/>
            <person name="Tulloss R.E."/>
            <person name="Uehling J."/>
            <person name="Grigoriev I.V."/>
            <person name="Vagvolgyi C."/>
            <person name="Papp T."/>
            <person name="Martin F.M."/>
            <person name="Miettinen O."/>
            <person name="Hibbett D.S."/>
            <person name="Nagy L.G."/>
        </authorList>
    </citation>
    <scope>NUCLEOTIDE SEQUENCE [LARGE SCALE GENOMIC DNA]</scope>
    <source>
        <strain evidence="6 7">CBS 121175</strain>
    </source>
</reference>
<dbReference type="SUPFAM" id="SSF50685">
    <property type="entry name" value="Barwin-like endoglucanases"/>
    <property type="match status" value="1"/>
</dbReference>
<dbReference type="GO" id="GO:0005576">
    <property type="term" value="C:extracellular region"/>
    <property type="evidence" value="ECO:0007669"/>
    <property type="project" value="UniProtKB-SubCell"/>
</dbReference>
<feature type="region of interest" description="Disordered" evidence="4">
    <location>
        <begin position="32"/>
        <end position="68"/>
    </location>
</feature>
<dbReference type="Gene3D" id="2.40.40.10">
    <property type="entry name" value="RlpA-like domain"/>
    <property type="match status" value="1"/>
</dbReference>
<feature type="compositionally biased region" description="Pro residues" evidence="4">
    <location>
        <begin position="54"/>
        <end position="68"/>
    </location>
</feature>
<dbReference type="OrthoDB" id="4898945at2759"/>
<comment type="subcellular location">
    <subcellularLocation>
        <location evidence="1">Secreted</location>
    </subcellularLocation>
</comment>
<evidence type="ECO:0000256" key="2">
    <source>
        <dbReference type="ARBA" id="ARBA00010421"/>
    </source>
</evidence>
<name>A0A5C3KZR3_COPMA</name>
<evidence type="ECO:0000313" key="7">
    <source>
        <dbReference type="Proteomes" id="UP000307440"/>
    </source>
</evidence>
<keyword evidence="3" id="KW-0964">Secreted</keyword>
<dbReference type="CDD" id="cd22778">
    <property type="entry name" value="DPBB_CEPL-like"/>
    <property type="match status" value="1"/>
</dbReference>
<evidence type="ECO:0000256" key="1">
    <source>
        <dbReference type="ARBA" id="ARBA00004613"/>
    </source>
</evidence>
<evidence type="ECO:0000256" key="3">
    <source>
        <dbReference type="ARBA" id="ARBA00022525"/>
    </source>
</evidence>
<sequence>MKYLSLLSLSALPLLALGQVITITITRTTVGPVPTTSVSATPSLPPSSTVSATPSPPPPSSTIVPQPTPSPVIVNTTVSYDPAYGNAGQSLRTVSCSDGPNGLLSKGFTTFGSLPSFPNIGGAFAVTGWNSPACGSCWELSFTSNGTTRRVNVLAVDVAVNSFNVAPAALNTLTGGRAVELGRVNAVARAVAASVCG</sequence>
<evidence type="ECO:0000256" key="4">
    <source>
        <dbReference type="SAM" id="MobiDB-lite"/>
    </source>
</evidence>
<dbReference type="AlphaFoldDB" id="A0A5C3KZR3"/>
<dbReference type="InterPro" id="IPR036908">
    <property type="entry name" value="RlpA-like_sf"/>
</dbReference>
<comment type="similarity">
    <text evidence="2">Belongs to the cerato-platanin family.</text>
</comment>
<dbReference type="Pfam" id="PF07249">
    <property type="entry name" value="Cerato-platanin"/>
    <property type="match status" value="1"/>
</dbReference>
<dbReference type="Proteomes" id="UP000307440">
    <property type="component" value="Unassembled WGS sequence"/>
</dbReference>
<evidence type="ECO:0000313" key="6">
    <source>
        <dbReference type="EMBL" id="TFK25797.1"/>
    </source>
</evidence>
<evidence type="ECO:0000256" key="5">
    <source>
        <dbReference type="SAM" id="SignalP"/>
    </source>
</evidence>
<gene>
    <name evidence="6" type="ORF">FA15DRAFT_668124</name>
</gene>
<organism evidence="6 7">
    <name type="scientific">Coprinopsis marcescibilis</name>
    <name type="common">Agaric fungus</name>
    <name type="synonym">Psathyrella marcescibilis</name>
    <dbReference type="NCBI Taxonomy" id="230819"/>
    <lineage>
        <taxon>Eukaryota</taxon>
        <taxon>Fungi</taxon>
        <taxon>Dikarya</taxon>
        <taxon>Basidiomycota</taxon>
        <taxon>Agaricomycotina</taxon>
        <taxon>Agaricomycetes</taxon>
        <taxon>Agaricomycetidae</taxon>
        <taxon>Agaricales</taxon>
        <taxon>Agaricineae</taxon>
        <taxon>Psathyrellaceae</taxon>
        <taxon>Coprinopsis</taxon>
    </lineage>
</organism>
<dbReference type="EMBL" id="ML210182">
    <property type="protein sequence ID" value="TFK25797.1"/>
    <property type="molecule type" value="Genomic_DNA"/>
</dbReference>
<dbReference type="STRING" id="230819.A0A5C3KZR3"/>
<feature type="compositionally biased region" description="Low complexity" evidence="4">
    <location>
        <begin position="32"/>
        <end position="53"/>
    </location>
</feature>
<feature type="chain" id="PRO_5023011947" evidence="5">
    <location>
        <begin position="19"/>
        <end position="197"/>
    </location>
</feature>
<feature type="non-terminal residue" evidence="6">
    <location>
        <position position="197"/>
    </location>
</feature>
<proteinExistence type="inferred from homology"/>
<feature type="signal peptide" evidence="5">
    <location>
        <begin position="1"/>
        <end position="18"/>
    </location>
</feature>
<protein>
    <submittedName>
        <fullName evidence="6">Cerato-platanin-domain-containing protein</fullName>
    </submittedName>
</protein>
<accession>A0A5C3KZR3</accession>